<reference evidence="1" key="1">
    <citation type="submission" date="2021-01" db="EMBL/GenBank/DDBJ databases">
        <authorList>
            <person name="Kaushik A."/>
        </authorList>
    </citation>
    <scope>NUCLEOTIDE SEQUENCE</scope>
    <source>
        <strain evidence="1">AG1-1A</strain>
    </source>
</reference>
<comment type="caution">
    <text evidence="1">The sequence shown here is derived from an EMBL/GenBank/DDBJ whole genome shotgun (WGS) entry which is preliminary data.</text>
</comment>
<gene>
    <name evidence="1" type="ORF">RDB_LOCUS89053</name>
</gene>
<evidence type="ECO:0000313" key="1">
    <source>
        <dbReference type="EMBL" id="CAE6449565.1"/>
    </source>
</evidence>
<dbReference type="EMBL" id="CAJMWR010002778">
    <property type="protein sequence ID" value="CAE6449565.1"/>
    <property type="molecule type" value="Genomic_DNA"/>
</dbReference>
<accession>A0A8H3B7M6</accession>
<name>A0A8H3B7M6_9AGAM</name>
<dbReference type="Proteomes" id="UP000663840">
    <property type="component" value="Unassembled WGS sequence"/>
</dbReference>
<evidence type="ECO:0000313" key="2">
    <source>
        <dbReference type="Proteomes" id="UP000663840"/>
    </source>
</evidence>
<organism evidence="1 2">
    <name type="scientific">Rhizoctonia solani</name>
    <dbReference type="NCBI Taxonomy" id="456999"/>
    <lineage>
        <taxon>Eukaryota</taxon>
        <taxon>Fungi</taxon>
        <taxon>Dikarya</taxon>
        <taxon>Basidiomycota</taxon>
        <taxon>Agaricomycotina</taxon>
        <taxon>Agaricomycetes</taxon>
        <taxon>Cantharellales</taxon>
        <taxon>Ceratobasidiaceae</taxon>
        <taxon>Rhizoctonia</taxon>
    </lineage>
</organism>
<dbReference type="AlphaFoldDB" id="A0A8H3B7M6"/>
<sequence length="268" mass="28822">MAPIVSTKILSEIMMNGCTEELSKASRVKGIYADLRARPVAICKPIVVIVGSVIPRLRRAADPYANGASYKSLPSATFTLDSSDFYIDATPASEDVLLMANSEMPSVPSGDSDDESSNQLERVTFNSKSTNPLEACPEACPVVCPVACSETKSTITCISESPSNMLPTLSMVSNTVPPSTAATSVRPWGSSKHLGDPLQKFGTPPSADYTRSCSPVDSLDIIRYRRASEAVGASPPSKFAHRVRKYSDVSGLKGLRLRGLDIFKRIKW</sequence>
<protein>
    <submittedName>
        <fullName evidence="1">Uncharacterized protein</fullName>
    </submittedName>
</protein>
<proteinExistence type="predicted"/>